<dbReference type="AlphaFoldDB" id="A0A2N9FZN1"/>
<organism evidence="2">
    <name type="scientific">Fagus sylvatica</name>
    <name type="common">Beechnut</name>
    <dbReference type="NCBI Taxonomy" id="28930"/>
    <lineage>
        <taxon>Eukaryota</taxon>
        <taxon>Viridiplantae</taxon>
        <taxon>Streptophyta</taxon>
        <taxon>Embryophyta</taxon>
        <taxon>Tracheophyta</taxon>
        <taxon>Spermatophyta</taxon>
        <taxon>Magnoliopsida</taxon>
        <taxon>eudicotyledons</taxon>
        <taxon>Gunneridae</taxon>
        <taxon>Pentapetalae</taxon>
        <taxon>rosids</taxon>
        <taxon>fabids</taxon>
        <taxon>Fagales</taxon>
        <taxon>Fagaceae</taxon>
        <taxon>Fagus</taxon>
    </lineage>
</organism>
<proteinExistence type="predicted"/>
<dbReference type="EMBL" id="OIVN01001328">
    <property type="protein sequence ID" value="SPC92683.1"/>
    <property type="molecule type" value="Genomic_DNA"/>
</dbReference>
<dbReference type="PROSITE" id="PS50879">
    <property type="entry name" value="RNASE_H_1"/>
    <property type="match status" value="1"/>
</dbReference>
<gene>
    <name evidence="2" type="ORF">FSB_LOCUS20565</name>
</gene>
<dbReference type="InterPro" id="IPR002156">
    <property type="entry name" value="RNaseH_domain"/>
</dbReference>
<name>A0A2N9FZN1_FAGSY</name>
<protein>
    <recommendedName>
        <fullName evidence="1">RNase H type-1 domain-containing protein</fullName>
    </recommendedName>
</protein>
<accession>A0A2N9FZN1</accession>
<sequence>MEYLSLKIFEACNAKTWNPIRASRRGPAFSHLLFADDLLLCVEASTSCCLNISRVLEDFCYIFGQKVNLSKCKAFFSPNVRPANRSSLCDILRVSSTPDLGRMVLIQSVTSAVPTYYMQTTALPSSICNKLDRLNRDFLWGSSEEKKKMHMVGWDKVCRAKSLGGLGLYACKPRNVALLAKLNWWLLEEKDALWVRTILAKYSPNGVMEVKKRLNMCGSSTWRGIKKGYEVFRKGIRWVVNNGQCVSFWHDKWLGEKLIRDVIQGPLLSHEDSFRVCDVVEGVGSWDLSRVSIIIPKPICDSIRAVPVCSSRQQEDYIAWDSRNGDFCLKLTYLLAWPNESLLHVVRDCPDSSSFWHDLKVPNICLASFSLPLIDWLKLNCSNACSYDGFLSWQSVFLFGIWNLWLRRNIFFFNSSSVIPDPMANSIAFASEMFCLMGKDSHVKLRVPTPIKWKPLDSGWAKLNTDGASLGNPGIAGGGGLIRDSDGGWVGGFARAIGYTTSV</sequence>
<dbReference type="GO" id="GO:0004523">
    <property type="term" value="F:RNA-DNA hybrid ribonuclease activity"/>
    <property type="evidence" value="ECO:0007669"/>
    <property type="project" value="InterPro"/>
</dbReference>
<reference evidence="2" key="1">
    <citation type="submission" date="2018-02" db="EMBL/GenBank/DDBJ databases">
        <authorList>
            <person name="Cohen D.B."/>
            <person name="Kent A.D."/>
        </authorList>
    </citation>
    <scope>NUCLEOTIDE SEQUENCE</scope>
</reference>
<evidence type="ECO:0000259" key="1">
    <source>
        <dbReference type="PROSITE" id="PS50879"/>
    </source>
</evidence>
<dbReference type="GO" id="GO:0003676">
    <property type="term" value="F:nucleic acid binding"/>
    <property type="evidence" value="ECO:0007669"/>
    <property type="project" value="InterPro"/>
</dbReference>
<dbReference type="PANTHER" id="PTHR33116">
    <property type="entry name" value="REVERSE TRANSCRIPTASE ZINC-BINDING DOMAIN-CONTAINING PROTEIN-RELATED-RELATED"/>
    <property type="match status" value="1"/>
</dbReference>
<dbReference type="PANTHER" id="PTHR33116:SF70">
    <property type="entry name" value="NON-LTR RETROELEMENT REVERSE TRANSCRIPTASE-LIKE PROTEIN"/>
    <property type="match status" value="1"/>
</dbReference>
<dbReference type="SUPFAM" id="SSF53098">
    <property type="entry name" value="Ribonuclease H-like"/>
    <property type="match status" value="1"/>
</dbReference>
<feature type="domain" description="RNase H type-1" evidence="1">
    <location>
        <begin position="457"/>
        <end position="503"/>
    </location>
</feature>
<evidence type="ECO:0000313" key="2">
    <source>
        <dbReference type="EMBL" id="SPC92683.1"/>
    </source>
</evidence>
<dbReference type="InterPro" id="IPR012337">
    <property type="entry name" value="RNaseH-like_sf"/>
</dbReference>